<dbReference type="EMBL" id="JAFBBK010000001">
    <property type="protein sequence ID" value="MBM7416805.1"/>
    <property type="molecule type" value="Genomic_DNA"/>
</dbReference>
<evidence type="ECO:0008006" key="4">
    <source>
        <dbReference type="Google" id="ProtNLM"/>
    </source>
</evidence>
<name>A0ABS2KXZ6_9NOCA</name>
<accession>A0ABS2KXZ6</accession>
<keyword evidence="1" id="KW-1133">Transmembrane helix</keyword>
<feature type="transmembrane region" description="Helical" evidence="1">
    <location>
        <begin position="302"/>
        <end position="320"/>
    </location>
</feature>
<evidence type="ECO:0000313" key="3">
    <source>
        <dbReference type="Proteomes" id="UP000703038"/>
    </source>
</evidence>
<reference evidence="2 3" key="1">
    <citation type="submission" date="2021-01" db="EMBL/GenBank/DDBJ databases">
        <title>Genomics of switchgrass bacterial isolates.</title>
        <authorList>
            <person name="Shade A."/>
        </authorList>
    </citation>
    <scope>NUCLEOTIDE SEQUENCE [LARGE SCALE GENOMIC DNA]</scope>
    <source>
        <strain evidence="2 3">PvP111</strain>
    </source>
</reference>
<proteinExistence type="predicted"/>
<feature type="transmembrane region" description="Helical" evidence="1">
    <location>
        <begin position="151"/>
        <end position="173"/>
    </location>
</feature>
<evidence type="ECO:0000256" key="1">
    <source>
        <dbReference type="SAM" id="Phobius"/>
    </source>
</evidence>
<keyword evidence="1" id="KW-0472">Membrane</keyword>
<dbReference type="Proteomes" id="UP000703038">
    <property type="component" value="Unassembled WGS sequence"/>
</dbReference>
<keyword evidence="3" id="KW-1185">Reference proteome</keyword>
<gene>
    <name evidence="2" type="ORF">JOE42_003538</name>
</gene>
<feature type="transmembrane region" description="Helical" evidence="1">
    <location>
        <begin position="54"/>
        <end position="82"/>
    </location>
</feature>
<evidence type="ECO:0000313" key="2">
    <source>
        <dbReference type="EMBL" id="MBM7416805.1"/>
    </source>
</evidence>
<protein>
    <recommendedName>
        <fullName evidence="4">DUF2029 domain-containing protein</fullName>
    </recommendedName>
</protein>
<feature type="transmembrane region" description="Helical" evidence="1">
    <location>
        <begin position="244"/>
        <end position="265"/>
    </location>
</feature>
<comment type="caution">
    <text evidence="2">The sequence shown here is derived from an EMBL/GenBank/DDBJ whole genome shotgun (WGS) entry which is preliminary data.</text>
</comment>
<feature type="transmembrane region" description="Helical" evidence="1">
    <location>
        <begin position="185"/>
        <end position="203"/>
    </location>
</feature>
<feature type="transmembrane region" description="Helical" evidence="1">
    <location>
        <begin position="121"/>
        <end position="139"/>
    </location>
</feature>
<sequence length="385" mass="41257">MAGAVLFVVRGLPRFRSPGLFAEDGEIFLAGAHNDGLRALVDPYAGYLHAIPRLIAALFVQVPITAVPLAYLVATMVVHLVMMGPALSRRLEPLLPSPVLRAGLFASLCLLPALWEVYGNIANLIFAAGTAMTLLVLSTDPATRVGRGCELIALALMGLSGPLVVIFLPFFAWRWLRVSRTRHSLAVLGVVVTTSVVQLAVYLTSDRETLSAATPQLLARTAAERVGGGFLSGDRNIYAGTPNLTMTVLATVWITGVVLVTCWAIPRVAVGLWILFAVLLFAAVNAYGPAMVTWSFSLQRHVTTPMAIAVILLWLTIGSAKRAWPRILAAALLLAGASGVVHDFSPAPYPDRPDLGALERCVDAEQEVCRQPIFGPGWEVVIDPR</sequence>
<feature type="transmembrane region" description="Helical" evidence="1">
    <location>
        <begin position="272"/>
        <end position="296"/>
    </location>
</feature>
<organism evidence="2 3">
    <name type="scientific">Rhodococcoides corynebacterioides</name>
    <dbReference type="NCBI Taxonomy" id="53972"/>
    <lineage>
        <taxon>Bacteria</taxon>
        <taxon>Bacillati</taxon>
        <taxon>Actinomycetota</taxon>
        <taxon>Actinomycetes</taxon>
        <taxon>Mycobacteriales</taxon>
        <taxon>Nocardiaceae</taxon>
        <taxon>Rhodococcoides</taxon>
    </lineage>
</organism>
<dbReference type="RefSeq" id="WP_204869528.1">
    <property type="nucleotide sequence ID" value="NZ_JAFBBK010000001.1"/>
</dbReference>
<keyword evidence="1" id="KW-0812">Transmembrane</keyword>